<evidence type="ECO:0000256" key="4">
    <source>
        <dbReference type="ARBA" id="ARBA00023163"/>
    </source>
</evidence>
<keyword evidence="7" id="KW-1185">Reference proteome</keyword>
<evidence type="ECO:0000256" key="2">
    <source>
        <dbReference type="ARBA" id="ARBA00022833"/>
    </source>
</evidence>
<protein>
    <recommendedName>
        <fullName evidence="8">Transcription factor domain-containing protein</fullName>
    </recommendedName>
</protein>
<organism evidence="6 7">
    <name type="scientific">Tothia fuscella</name>
    <dbReference type="NCBI Taxonomy" id="1048955"/>
    <lineage>
        <taxon>Eukaryota</taxon>
        <taxon>Fungi</taxon>
        <taxon>Dikarya</taxon>
        <taxon>Ascomycota</taxon>
        <taxon>Pezizomycotina</taxon>
        <taxon>Dothideomycetes</taxon>
        <taxon>Pleosporomycetidae</taxon>
        <taxon>Venturiales</taxon>
        <taxon>Cylindrosympodiaceae</taxon>
        <taxon>Tothia</taxon>
    </lineage>
</organism>
<dbReference type="PANTHER" id="PTHR47660:SF3">
    <property type="entry name" value="FINGER DOMAIN PROTEIN, PUTATIVE (AFU_ORTHOLOGUE AFUA_4G03310)-RELATED"/>
    <property type="match status" value="1"/>
</dbReference>
<evidence type="ECO:0000313" key="7">
    <source>
        <dbReference type="Proteomes" id="UP000800235"/>
    </source>
</evidence>
<dbReference type="GO" id="GO:0046872">
    <property type="term" value="F:metal ion binding"/>
    <property type="evidence" value="ECO:0007669"/>
    <property type="project" value="UniProtKB-KW"/>
</dbReference>
<dbReference type="AlphaFoldDB" id="A0A9P4TTC6"/>
<keyword evidence="2" id="KW-0862">Zinc</keyword>
<keyword evidence="1" id="KW-0479">Metal-binding</keyword>
<dbReference type="EMBL" id="MU007113">
    <property type="protein sequence ID" value="KAF2420126.1"/>
    <property type="molecule type" value="Genomic_DNA"/>
</dbReference>
<proteinExistence type="predicted"/>
<reference evidence="6" key="1">
    <citation type="journal article" date="2020" name="Stud. Mycol.">
        <title>101 Dothideomycetes genomes: a test case for predicting lifestyles and emergence of pathogens.</title>
        <authorList>
            <person name="Haridas S."/>
            <person name="Albert R."/>
            <person name="Binder M."/>
            <person name="Bloem J."/>
            <person name="Labutti K."/>
            <person name="Salamov A."/>
            <person name="Andreopoulos B."/>
            <person name="Baker S."/>
            <person name="Barry K."/>
            <person name="Bills G."/>
            <person name="Bluhm B."/>
            <person name="Cannon C."/>
            <person name="Castanera R."/>
            <person name="Culley D."/>
            <person name="Daum C."/>
            <person name="Ezra D."/>
            <person name="Gonzalez J."/>
            <person name="Henrissat B."/>
            <person name="Kuo A."/>
            <person name="Liang C."/>
            <person name="Lipzen A."/>
            <person name="Lutzoni F."/>
            <person name="Magnuson J."/>
            <person name="Mondo S."/>
            <person name="Nolan M."/>
            <person name="Ohm R."/>
            <person name="Pangilinan J."/>
            <person name="Park H.-J."/>
            <person name="Ramirez L."/>
            <person name="Alfaro M."/>
            <person name="Sun H."/>
            <person name="Tritt A."/>
            <person name="Yoshinaga Y."/>
            <person name="Zwiers L.-H."/>
            <person name="Turgeon B."/>
            <person name="Goodwin S."/>
            <person name="Spatafora J."/>
            <person name="Crous P."/>
            <person name="Grigoriev I."/>
        </authorList>
    </citation>
    <scope>NUCLEOTIDE SEQUENCE</scope>
    <source>
        <strain evidence="6">CBS 130266</strain>
    </source>
</reference>
<evidence type="ECO:0000256" key="3">
    <source>
        <dbReference type="ARBA" id="ARBA00023015"/>
    </source>
</evidence>
<evidence type="ECO:0000313" key="6">
    <source>
        <dbReference type="EMBL" id="KAF2420126.1"/>
    </source>
</evidence>
<accession>A0A9P4TTC6</accession>
<name>A0A9P4TTC6_9PEZI</name>
<evidence type="ECO:0008006" key="8">
    <source>
        <dbReference type="Google" id="ProtNLM"/>
    </source>
</evidence>
<dbReference type="PANTHER" id="PTHR47660">
    <property type="entry name" value="TRANSCRIPTION FACTOR WITH C2H2 AND ZN(2)-CYS(6) DNA BINDING DOMAIN (EUROFUNG)-RELATED-RELATED"/>
    <property type="match status" value="1"/>
</dbReference>
<dbReference type="OrthoDB" id="5423818at2759"/>
<keyword evidence="3" id="KW-0805">Transcription regulation</keyword>
<keyword evidence="5" id="KW-0539">Nucleus</keyword>
<evidence type="ECO:0000256" key="1">
    <source>
        <dbReference type="ARBA" id="ARBA00022723"/>
    </source>
</evidence>
<sequence>MDFTDPVLPETFTESSYMSTSLISAPTPWTKQTAPADREMYFSDFSIPTIPSSNVRSLIPRPKLRTGAALRTANLILSTLKSYPFMMMRHNSLPPFIHPQMLFSQGESLQVEPLTNCISLVNMISSGIQGSRKLFWKNVRLECERLFGDHWKLDRWELLGAMQALSIYMLIRLSEGETEHNNVDHILLATVTVIGQFFGQYLITCDLETALCNSSVQSNWREWVFEESRRRLSVVYRVVNMLVYYYPAALCELQTDLLIAPLPARKQLWEASNESTWKAERKGNPAEAITYALASSGELVKLDEGQLHCSNGVLTYISLDETLETRTSTNWEEWCSGMDGFGGLIMLAASLIH</sequence>
<gene>
    <name evidence="6" type="ORF">EJ08DRAFT_31223</name>
</gene>
<keyword evidence="4" id="KW-0804">Transcription</keyword>
<evidence type="ECO:0000256" key="5">
    <source>
        <dbReference type="ARBA" id="ARBA00023242"/>
    </source>
</evidence>
<comment type="caution">
    <text evidence="6">The sequence shown here is derived from an EMBL/GenBank/DDBJ whole genome shotgun (WGS) entry which is preliminary data.</text>
</comment>
<dbReference type="Proteomes" id="UP000800235">
    <property type="component" value="Unassembled WGS sequence"/>
</dbReference>